<evidence type="ECO:0000256" key="3">
    <source>
        <dbReference type="ARBA" id="ARBA00022884"/>
    </source>
</evidence>
<reference evidence="10 11" key="1">
    <citation type="journal article" date="2024" name="Nat. Commun.">
        <title>Phylogenomics reveals the evolutionary origins of lichenization in chlorophyte algae.</title>
        <authorList>
            <person name="Puginier C."/>
            <person name="Libourel C."/>
            <person name="Otte J."/>
            <person name="Skaloud P."/>
            <person name="Haon M."/>
            <person name="Grisel S."/>
            <person name="Petersen M."/>
            <person name="Berrin J.G."/>
            <person name="Delaux P.M."/>
            <person name="Dal Grande F."/>
            <person name="Keller J."/>
        </authorList>
    </citation>
    <scope>NUCLEOTIDE SEQUENCE [LARGE SCALE GENOMIC DNA]</scope>
    <source>
        <strain evidence="10 11">SAG 2523</strain>
    </source>
</reference>
<evidence type="ECO:0000256" key="2">
    <source>
        <dbReference type="ARBA" id="ARBA00022730"/>
    </source>
</evidence>
<dbReference type="PANTHER" id="PTHR21368">
    <property type="entry name" value="50S RIBOSOMAL PROTEIN L9"/>
    <property type="match status" value="1"/>
</dbReference>
<keyword evidence="4" id="KW-0689">Ribosomal protein</keyword>
<dbReference type="AlphaFoldDB" id="A0AAW1TKQ0"/>
<evidence type="ECO:0000256" key="8">
    <source>
        <dbReference type="ARBA" id="ARBA00035427"/>
    </source>
</evidence>
<dbReference type="InterPro" id="IPR009027">
    <property type="entry name" value="Ribosomal_bL9/RNase_H1_N"/>
</dbReference>
<evidence type="ECO:0000256" key="4">
    <source>
        <dbReference type="ARBA" id="ARBA00022980"/>
    </source>
</evidence>
<keyword evidence="2" id="KW-0699">rRNA-binding</keyword>
<evidence type="ECO:0000313" key="10">
    <source>
        <dbReference type="EMBL" id="KAK9869053.1"/>
    </source>
</evidence>
<dbReference type="GO" id="GO:0003735">
    <property type="term" value="F:structural constituent of ribosome"/>
    <property type="evidence" value="ECO:0007669"/>
    <property type="project" value="InterPro"/>
</dbReference>
<name>A0AAW1TKQ0_9CHLO</name>
<dbReference type="GO" id="GO:0005840">
    <property type="term" value="C:ribosome"/>
    <property type="evidence" value="ECO:0007669"/>
    <property type="project" value="UniProtKB-KW"/>
</dbReference>
<dbReference type="PROSITE" id="PS00651">
    <property type="entry name" value="RIBOSOMAL_L9"/>
    <property type="match status" value="1"/>
</dbReference>
<dbReference type="InterPro" id="IPR020594">
    <property type="entry name" value="Ribosomal_bL9_bac/chp"/>
</dbReference>
<evidence type="ECO:0000256" key="7">
    <source>
        <dbReference type="ARBA" id="ARBA00035193"/>
    </source>
</evidence>
<dbReference type="Proteomes" id="UP001485043">
    <property type="component" value="Unassembled WGS sequence"/>
</dbReference>
<dbReference type="HAMAP" id="MF_00503">
    <property type="entry name" value="Ribosomal_bL9"/>
    <property type="match status" value="1"/>
</dbReference>
<feature type="domain" description="Ribosomal protein L9" evidence="9">
    <location>
        <begin position="68"/>
        <end position="95"/>
    </location>
</feature>
<dbReference type="Gene3D" id="3.40.5.10">
    <property type="entry name" value="Ribosomal protein L9, N-terminal domain"/>
    <property type="match status" value="1"/>
</dbReference>
<dbReference type="SUPFAM" id="SSF55653">
    <property type="entry name" value="Ribosomal protein L9 C-domain"/>
    <property type="match status" value="1"/>
</dbReference>
<dbReference type="Pfam" id="PF01281">
    <property type="entry name" value="Ribosomal_L9_N"/>
    <property type="match status" value="1"/>
</dbReference>
<comment type="similarity">
    <text evidence="1">Belongs to the bacterial ribosomal protein bL9 family.</text>
</comment>
<dbReference type="GO" id="GO:1990904">
    <property type="term" value="C:ribonucleoprotein complex"/>
    <property type="evidence" value="ECO:0007669"/>
    <property type="project" value="UniProtKB-KW"/>
</dbReference>
<keyword evidence="5" id="KW-0687">Ribonucleoprotein</keyword>
<protein>
    <recommendedName>
        <fullName evidence="7">Large ribosomal subunit protein bL9c</fullName>
    </recommendedName>
    <alternativeName>
        <fullName evidence="8">50S ribosomal protein L9, chloroplastic</fullName>
    </alternativeName>
    <alternativeName>
        <fullName evidence="6">CL9</fullName>
    </alternativeName>
</protein>
<evidence type="ECO:0000256" key="6">
    <source>
        <dbReference type="ARBA" id="ARBA00031047"/>
    </source>
</evidence>
<organism evidence="10 11">
    <name type="scientific">Apatococcus fuscideae</name>
    <dbReference type="NCBI Taxonomy" id="2026836"/>
    <lineage>
        <taxon>Eukaryota</taxon>
        <taxon>Viridiplantae</taxon>
        <taxon>Chlorophyta</taxon>
        <taxon>core chlorophytes</taxon>
        <taxon>Trebouxiophyceae</taxon>
        <taxon>Chlorellales</taxon>
        <taxon>Chlorellaceae</taxon>
        <taxon>Apatococcus</taxon>
    </lineage>
</organism>
<evidence type="ECO:0000256" key="1">
    <source>
        <dbReference type="ARBA" id="ARBA00010605"/>
    </source>
</evidence>
<dbReference type="EMBL" id="JALJOV010000002">
    <property type="protein sequence ID" value="KAK9869053.1"/>
    <property type="molecule type" value="Genomic_DNA"/>
</dbReference>
<dbReference type="InterPro" id="IPR036935">
    <property type="entry name" value="Ribosomal_bL9_N_sf"/>
</dbReference>
<dbReference type="NCBIfam" id="TIGR00158">
    <property type="entry name" value="L9"/>
    <property type="match status" value="1"/>
</dbReference>
<dbReference type="InterPro" id="IPR036791">
    <property type="entry name" value="Ribosomal_bL9_C_sf"/>
</dbReference>
<dbReference type="Gene3D" id="3.10.430.100">
    <property type="entry name" value="Ribosomal protein L9, C-terminal domain"/>
    <property type="match status" value="1"/>
</dbReference>
<dbReference type="SUPFAM" id="SSF55658">
    <property type="entry name" value="L9 N-domain-like"/>
    <property type="match status" value="1"/>
</dbReference>
<dbReference type="InterPro" id="IPR000244">
    <property type="entry name" value="Ribosomal_bL9"/>
</dbReference>
<gene>
    <name evidence="10" type="ORF">WJX84_010663</name>
</gene>
<accession>A0AAW1TKQ0</accession>
<dbReference type="InterPro" id="IPR020070">
    <property type="entry name" value="Ribosomal_bL9_N"/>
</dbReference>
<keyword evidence="3" id="KW-0694">RNA-binding</keyword>
<dbReference type="GO" id="GO:0019843">
    <property type="term" value="F:rRNA binding"/>
    <property type="evidence" value="ECO:0007669"/>
    <property type="project" value="UniProtKB-KW"/>
</dbReference>
<dbReference type="Pfam" id="PF03948">
    <property type="entry name" value="Ribosomal_L9_C"/>
    <property type="match status" value="1"/>
</dbReference>
<dbReference type="GO" id="GO:0006412">
    <property type="term" value="P:translation"/>
    <property type="evidence" value="ECO:0007669"/>
    <property type="project" value="InterPro"/>
</dbReference>
<sequence length="207" mass="22532">MTSSLGLFSGLRPAEASKPCSCSFLPRRSVGPSGRGQLQVTASNKLTGQRKTKHFQQVVLKETIPGVGVEGELTRVTVGYFRNYLSPFNKAQRATEGVLASIQRDIDNRQKTADQERAKARAMATALSTINKFVIRKKTGENGRIFGSVTQKEIVAAIAQQTGRELDARLISLPEIKTTGSFEATIKLHPDVTGKFQVVVQKEKGTA</sequence>
<evidence type="ECO:0000313" key="11">
    <source>
        <dbReference type="Proteomes" id="UP001485043"/>
    </source>
</evidence>
<evidence type="ECO:0000256" key="5">
    <source>
        <dbReference type="ARBA" id="ARBA00023274"/>
    </source>
</evidence>
<comment type="caution">
    <text evidence="10">The sequence shown here is derived from an EMBL/GenBank/DDBJ whole genome shotgun (WGS) entry which is preliminary data.</text>
</comment>
<proteinExistence type="inferred from homology"/>
<keyword evidence="11" id="KW-1185">Reference proteome</keyword>
<evidence type="ECO:0000259" key="9">
    <source>
        <dbReference type="PROSITE" id="PS00651"/>
    </source>
</evidence>
<dbReference type="InterPro" id="IPR020069">
    <property type="entry name" value="Ribosomal_bL9_C"/>
</dbReference>